<evidence type="ECO:0000256" key="1">
    <source>
        <dbReference type="SAM" id="MobiDB-lite"/>
    </source>
</evidence>
<dbReference type="Proteomes" id="UP000249723">
    <property type="component" value="Unassembled WGS sequence"/>
</dbReference>
<evidence type="ECO:0000313" key="3">
    <source>
        <dbReference type="Proteomes" id="UP000249723"/>
    </source>
</evidence>
<dbReference type="STRING" id="289078.A0A2X0L2P4"/>
<feature type="compositionally biased region" description="Low complexity" evidence="1">
    <location>
        <begin position="271"/>
        <end position="282"/>
    </location>
</feature>
<feature type="region of interest" description="Disordered" evidence="1">
    <location>
        <begin position="255"/>
        <end position="292"/>
    </location>
</feature>
<feature type="region of interest" description="Disordered" evidence="1">
    <location>
        <begin position="202"/>
        <end position="242"/>
    </location>
</feature>
<dbReference type="EMBL" id="FMWP01000096">
    <property type="protein sequence ID" value="SCZ99108.1"/>
    <property type="molecule type" value="Genomic_DNA"/>
</dbReference>
<name>A0A2X0L2P4_9BASI</name>
<feature type="compositionally biased region" description="Low complexity" evidence="1">
    <location>
        <begin position="94"/>
        <end position="104"/>
    </location>
</feature>
<feature type="region of interest" description="Disordered" evidence="1">
    <location>
        <begin position="162"/>
        <end position="188"/>
    </location>
</feature>
<accession>A0A2X0L2P4</accession>
<feature type="compositionally biased region" description="Polar residues" evidence="1">
    <location>
        <begin position="208"/>
        <end position="218"/>
    </location>
</feature>
<feature type="region of interest" description="Disordered" evidence="1">
    <location>
        <begin position="1"/>
        <end position="111"/>
    </location>
</feature>
<proteinExistence type="predicted"/>
<keyword evidence="3" id="KW-1185">Reference proteome</keyword>
<evidence type="ECO:0000313" key="2">
    <source>
        <dbReference type="EMBL" id="SCZ99108.1"/>
    </source>
</evidence>
<dbReference type="AlphaFoldDB" id="A0A2X0L2P4"/>
<dbReference type="OrthoDB" id="2538135at2759"/>
<organism evidence="2 3">
    <name type="scientific">Microbotryum saponariae</name>
    <dbReference type="NCBI Taxonomy" id="289078"/>
    <lineage>
        <taxon>Eukaryota</taxon>
        <taxon>Fungi</taxon>
        <taxon>Dikarya</taxon>
        <taxon>Basidiomycota</taxon>
        <taxon>Pucciniomycotina</taxon>
        <taxon>Microbotryomycetes</taxon>
        <taxon>Microbotryales</taxon>
        <taxon>Microbotryaceae</taxon>
        <taxon>Microbotryum</taxon>
    </lineage>
</organism>
<reference evidence="3" key="1">
    <citation type="submission" date="2016-10" db="EMBL/GenBank/DDBJ databases">
        <authorList>
            <person name="Jeantristanb JTB J.-T."/>
            <person name="Ricardo R."/>
        </authorList>
    </citation>
    <scope>NUCLEOTIDE SEQUENCE [LARGE SCALE GENOMIC DNA]</scope>
</reference>
<sequence>MPMFRSHEPLLPSTSTPPDQTHPPYPTAPQESPLPLSASLKPARYNRRATRRHYVEVDSDDEDGESTRNDGGNYDEYGEVGRGRQMAGAQSQRSTTAKSTSSATVVGDTPKRTKRICIAVGDQSSVSLHPLQEGPSTELAELHTPRLCSPRLTDLLSAYSATPNPDECRTQSSNPNKAGRKCSEGRPCDRCRQRGYTDCRDAPRLRQAGSNADSNLKGSTKMMRQETHSGGGQGYSTLDPQIASLSPCRSRSFFLPSPAPPVVRRPPKPRSPYSSLDTQTPPSFTPPPSSTPLHFPSPRYIIPDTLPHLDYTLNPLPSPHLPLGCPPLITPINRLSPPHKSTYPDSRSYKPTLKLPSIRSLFFLGEDDVDRWKKRLLDESSLAATGVGMGQARFRTSFERTSAMGVRG</sequence>
<gene>
    <name evidence="2" type="ORF">BZ3500_MVSOF-1268-A1-R1_CHR3-1G05817</name>
</gene>
<protein>
    <submittedName>
        <fullName evidence="2">BZ3500_MvSof-1268-A1-R1_Chr3-1g05817 protein</fullName>
    </submittedName>
</protein>